<comment type="caution">
    <text evidence="2">The sequence shown here is derived from an EMBL/GenBank/DDBJ whole genome shotgun (WGS) entry which is preliminary data.</text>
</comment>
<proteinExistence type="predicted"/>
<evidence type="ECO:0000313" key="3">
    <source>
        <dbReference type="Proteomes" id="UP000769157"/>
    </source>
</evidence>
<feature type="region of interest" description="Disordered" evidence="1">
    <location>
        <begin position="50"/>
        <end position="80"/>
    </location>
</feature>
<feature type="compositionally biased region" description="Low complexity" evidence="1">
    <location>
        <begin position="51"/>
        <end position="67"/>
    </location>
</feature>
<accession>A0A9P8NUX9</accession>
<dbReference type="Proteomes" id="UP000769157">
    <property type="component" value="Unassembled WGS sequence"/>
</dbReference>
<evidence type="ECO:0000256" key="1">
    <source>
        <dbReference type="SAM" id="MobiDB-lite"/>
    </source>
</evidence>
<dbReference type="OrthoDB" id="3993572at2759"/>
<reference evidence="2" key="2">
    <citation type="submission" date="2021-01" db="EMBL/GenBank/DDBJ databases">
        <authorList>
            <person name="Schikora-Tamarit M.A."/>
        </authorList>
    </citation>
    <scope>NUCLEOTIDE SEQUENCE</scope>
    <source>
        <strain evidence="2">CBS6075</strain>
    </source>
</reference>
<protein>
    <submittedName>
        <fullName evidence="2">Uncharacterized protein</fullName>
    </submittedName>
</protein>
<dbReference type="GeneID" id="70239276"/>
<name>A0A9P8NUX9_9ASCO</name>
<evidence type="ECO:0000313" key="2">
    <source>
        <dbReference type="EMBL" id="KAH3660107.1"/>
    </source>
</evidence>
<sequence>MSSTLLYGPRIRQLLVSLEQKKETGPPRNKEVLAKVAFLGLLLTKRAKQRSNSSSSSLSSTPTLYSPEQRSRANSHSVSGPLVTYDQRTTLKWIDRYNKFESGLLDSLESLVSLFDNFTMFQNVIKNSRFATKFKSLESVVQNLSKVYFIIVLLNMKNLIVRLVKLNKLIRMVEMESALVSRTTKYQLRADSPVPERDNLVLLYTEKFKTYLELIGYANELVLNLSLIFTNFELPKLVSRLVNLISWITSVYRLSKDDDEATQTDQTIQQIQKRYS</sequence>
<gene>
    <name evidence="2" type="ORF">OGAPHI_007312</name>
</gene>
<dbReference type="EMBL" id="JAEUBE010000511">
    <property type="protein sequence ID" value="KAH3660107.1"/>
    <property type="molecule type" value="Genomic_DNA"/>
</dbReference>
<reference evidence="2" key="1">
    <citation type="journal article" date="2021" name="Open Biol.">
        <title>Shared evolutionary footprints suggest mitochondrial oxidative damage underlies multiple complex I losses in fungi.</title>
        <authorList>
            <person name="Schikora-Tamarit M.A."/>
            <person name="Marcet-Houben M."/>
            <person name="Nosek J."/>
            <person name="Gabaldon T."/>
        </authorList>
    </citation>
    <scope>NUCLEOTIDE SEQUENCE</scope>
    <source>
        <strain evidence="2">CBS6075</strain>
    </source>
</reference>
<organism evidence="2 3">
    <name type="scientific">Ogataea philodendri</name>
    <dbReference type="NCBI Taxonomy" id="1378263"/>
    <lineage>
        <taxon>Eukaryota</taxon>
        <taxon>Fungi</taxon>
        <taxon>Dikarya</taxon>
        <taxon>Ascomycota</taxon>
        <taxon>Saccharomycotina</taxon>
        <taxon>Pichiomycetes</taxon>
        <taxon>Pichiales</taxon>
        <taxon>Pichiaceae</taxon>
        <taxon>Ogataea</taxon>
    </lineage>
</organism>
<dbReference type="AlphaFoldDB" id="A0A9P8NUX9"/>
<keyword evidence="3" id="KW-1185">Reference proteome</keyword>
<dbReference type="RefSeq" id="XP_046057818.1">
    <property type="nucleotide sequence ID" value="XM_046208695.1"/>
</dbReference>